<dbReference type="Proteomes" id="UP000034925">
    <property type="component" value="Unassembled WGS sequence"/>
</dbReference>
<dbReference type="EMBL" id="JJQR01000061">
    <property type="protein sequence ID" value="KKH76338.1"/>
    <property type="molecule type" value="Genomic_DNA"/>
</dbReference>
<evidence type="ECO:0000313" key="3">
    <source>
        <dbReference type="EMBL" id="KKH39389.1"/>
    </source>
</evidence>
<comment type="caution">
    <text evidence="10">The sequence shown here is derived from an EMBL/GenBank/DDBJ whole genome shotgun (WGS) entry which is preliminary data.</text>
</comment>
<dbReference type="Proteomes" id="UP000034872">
    <property type="component" value="Unassembled WGS sequence"/>
</dbReference>
<evidence type="ECO:0000313" key="28">
    <source>
        <dbReference type="Proteomes" id="UP000034872"/>
    </source>
</evidence>
<evidence type="ECO:0000313" key="29">
    <source>
        <dbReference type="Proteomes" id="UP000034925"/>
    </source>
</evidence>
<dbReference type="RefSeq" id="WP_048041764.1">
    <property type="nucleotide sequence ID" value="NZ_JBLVWA010000194.1"/>
</dbReference>
<dbReference type="Proteomes" id="UP000034842">
    <property type="component" value="Unassembled WGS sequence"/>
</dbReference>
<dbReference type="Proteomes" id="UP000034232">
    <property type="component" value="Unassembled WGS sequence"/>
</dbReference>
<dbReference type="SUPFAM" id="SSF88723">
    <property type="entry name" value="PIN domain-like"/>
    <property type="match status" value="1"/>
</dbReference>
<evidence type="ECO:0000313" key="16">
    <source>
        <dbReference type="EMBL" id="KKI06918.1"/>
    </source>
</evidence>
<evidence type="ECO:0000313" key="25">
    <source>
        <dbReference type="Proteomes" id="UP000034668"/>
    </source>
</evidence>
<sequence length="191" mass="22693">MSNVFEVDKYTYSKDENYLFDANIWLKLFSPYTFEDQKLNDIYTRMLRNILSINGSIYTNNMIVSEVVNQISQTEYKFCRNYYEKDDPVLKDFTHKRFRETEHYKEEVSFFISCQIRKIADISKLCDVNADATELLYNIADIFEECKLDYNDIIHLKTCEEKKLTLITHDSDFKDCGIKVITANKAMHETN</sequence>
<organism evidence="10 27">
    <name type="scientific">Methanosarcina mazei</name>
    <name type="common">Methanosarcina frisia</name>
    <dbReference type="NCBI Taxonomy" id="2209"/>
    <lineage>
        <taxon>Archaea</taxon>
        <taxon>Methanobacteriati</taxon>
        <taxon>Methanobacteriota</taxon>
        <taxon>Stenosarchaea group</taxon>
        <taxon>Methanomicrobia</taxon>
        <taxon>Methanosarcinales</taxon>
        <taxon>Methanosarcinaceae</taxon>
        <taxon>Methanosarcina</taxon>
    </lineage>
</organism>
<evidence type="ECO:0000313" key="21">
    <source>
        <dbReference type="Proteomes" id="UP000034040"/>
    </source>
</evidence>
<dbReference type="Proteomes" id="UP000034692">
    <property type="component" value="Unassembled WGS sequence"/>
</dbReference>
<dbReference type="Proteomes" id="UP000033885">
    <property type="component" value="Unassembled WGS sequence"/>
</dbReference>
<dbReference type="EMBL" id="JJRB01000041">
    <property type="protein sequence ID" value="KKI04835.1"/>
    <property type="molecule type" value="Genomic_DNA"/>
</dbReference>
<evidence type="ECO:0000313" key="4">
    <source>
        <dbReference type="EMBL" id="KKH51304.1"/>
    </source>
</evidence>
<evidence type="ECO:0000313" key="15">
    <source>
        <dbReference type="EMBL" id="KKI04835.1"/>
    </source>
</evidence>
<evidence type="ECO:0000313" key="17">
    <source>
        <dbReference type="Proteomes" id="UP000033814"/>
    </source>
</evidence>
<dbReference type="Proteomes" id="UP000034021">
    <property type="component" value="Unassembled WGS sequence"/>
</dbReference>
<dbReference type="AlphaFoldDB" id="A0A0F8RME8"/>
<evidence type="ECO:0000313" key="11">
    <source>
        <dbReference type="EMBL" id="KKH80658.1"/>
    </source>
</evidence>
<accession>A0A0F8RME8</accession>
<evidence type="ECO:0000313" key="23">
    <source>
        <dbReference type="Proteomes" id="UP000034232"/>
    </source>
</evidence>
<evidence type="ECO:0000313" key="30">
    <source>
        <dbReference type="Proteomes" id="UP000034937"/>
    </source>
</evidence>
<dbReference type="EMBL" id="JJQM01000126">
    <property type="protein sequence ID" value="KKH53122.1"/>
    <property type="molecule type" value="Genomic_DNA"/>
</dbReference>
<gene>
    <name evidence="2" type="ORF">DU31_07940</name>
    <name evidence="3" type="ORF">DU50_06795</name>
    <name evidence="7" type="ORF">DU73_04130</name>
    <name evidence="6" type="ORF">DU75_08660</name>
    <name evidence="5" type="ORF">DU76_10715</name>
    <name evidence="8" type="ORF">DU77_11145</name>
    <name evidence="10" type="ORF">DU78_03910</name>
    <name evidence="13" type="ORF">DU79_11915</name>
    <name evidence="16" type="ORF">DU81_07000</name>
    <name evidence="11" type="ORF">DU82_14955</name>
    <name evidence="15" type="ORF">DU83_14940</name>
    <name evidence="14" type="ORF">DU84_16315</name>
    <name evidence="4" type="ORF">DU85_08990</name>
    <name evidence="9" type="ORF">DU86_08590</name>
    <name evidence="12" type="ORF">DU88_15880</name>
</gene>
<evidence type="ECO:0000313" key="7">
    <source>
        <dbReference type="EMBL" id="KKH68926.1"/>
    </source>
</evidence>
<dbReference type="EMBL" id="JJQZ01000005">
    <property type="protein sequence ID" value="KKI00038.1"/>
    <property type="molecule type" value="Genomic_DNA"/>
</dbReference>
<evidence type="ECO:0000313" key="22">
    <source>
        <dbReference type="Proteomes" id="UP000034142"/>
    </source>
</evidence>
<dbReference type="CDD" id="cd09854">
    <property type="entry name" value="PIN_VapC-like"/>
    <property type="match status" value="1"/>
</dbReference>
<evidence type="ECO:0000313" key="19">
    <source>
        <dbReference type="Proteomes" id="UP000033885"/>
    </source>
</evidence>
<dbReference type="Gene3D" id="3.40.50.1010">
    <property type="entry name" value="5'-nuclease"/>
    <property type="match status" value="1"/>
</dbReference>
<name>A0A0F8RME8_METMZ</name>
<dbReference type="EMBL" id="JJQJ01000061">
    <property type="protein sequence ID" value="KKH51304.1"/>
    <property type="molecule type" value="Genomic_DNA"/>
</dbReference>
<evidence type="ECO:0000313" key="12">
    <source>
        <dbReference type="EMBL" id="KKH88499.1"/>
    </source>
</evidence>
<evidence type="ECO:0000313" key="24">
    <source>
        <dbReference type="Proteomes" id="UP000034547"/>
    </source>
</evidence>
<proteinExistence type="predicted"/>
<dbReference type="EMBL" id="JJQV01000133">
    <property type="protein sequence ID" value="KKH80658.1"/>
    <property type="molecule type" value="Genomic_DNA"/>
</dbReference>
<protein>
    <recommendedName>
        <fullName evidence="1">PIN domain-containing protein</fullName>
    </recommendedName>
</protein>
<evidence type="ECO:0000313" key="27">
    <source>
        <dbReference type="Proteomes" id="UP000034842"/>
    </source>
</evidence>
<feature type="domain" description="PIN" evidence="1">
    <location>
        <begin position="18"/>
        <end position="175"/>
    </location>
</feature>
<dbReference type="InterPro" id="IPR002716">
    <property type="entry name" value="PIN_dom"/>
</dbReference>
<dbReference type="EMBL" id="JJQX01000190">
    <property type="protein sequence ID" value="KKH91087.1"/>
    <property type="molecule type" value="Genomic_DNA"/>
</dbReference>
<evidence type="ECO:0000313" key="14">
    <source>
        <dbReference type="EMBL" id="KKI00038.1"/>
    </source>
</evidence>
<dbReference type="Proteomes" id="UP000034937">
    <property type="component" value="Unassembled WGS sequence"/>
</dbReference>
<evidence type="ECO:0000313" key="9">
    <source>
        <dbReference type="EMBL" id="KKH76338.1"/>
    </source>
</evidence>
<dbReference type="EMBL" id="JJQT01000114">
    <property type="protein sequence ID" value="KKH78915.1"/>
    <property type="molecule type" value="Genomic_DNA"/>
</dbReference>
<evidence type="ECO:0000313" key="20">
    <source>
        <dbReference type="Proteomes" id="UP000034021"/>
    </source>
</evidence>
<evidence type="ECO:0000313" key="6">
    <source>
        <dbReference type="EMBL" id="KKH68875.1"/>
    </source>
</evidence>
<dbReference type="EMBL" id="JJQS01000129">
    <property type="protein sequence ID" value="KKH71886.1"/>
    <property type="molecule type" value="Genomic_DNA"/>
</dbReference>
<dbReference type="Proteomes" id="UP000033814">
    <property type="component" value="Unassembled WGS sequence"/>
</dbReference>
<dbReference type="PATRIC" id="fig|2209.51.peg.1488"/>
<evidence type="ECO:0000313" key="10">
    <source>
        <dbReference type="EMBL" id="KKH78915.1"/>
    </source>
</evidence>
<dbReference type="EMBL" id="JJQW01000059">
    <property type="protein sequence ID" value="KKH88499.1"/>
    <property type="molecule type" value="Genomic_DNA"/>
</dbReference>
<dbReference type="InterPro" id="IPR029060">
    <property type="entry name" value="PIN-like_dom_sf"/>
</dbReference>
<dbReference type="EMBL" id="JJQH01000111">
    <property type="protein sequence ID" value="KKH39389.1"/>
    <property type="molecule type" value="Genomic_DNA"/>
</dbReference>
<evidence type="ECO:0000313" key="26">
    <source>
        <dbReference type="Proteomes" id="UP000034692"/>
    </source>
</evidence>
<dbReference type="Proteomes" id="UP000034142">
    <property type="component" value="Unassembled WGS sequence"/>
</dbReference>
<evidence type="ECO:0000313" key="8">
    <source>
        <dbReference type="EMBL" id="KKH71886.1"/>
    </source>
</evidence>
<dbReference type="Pfam" id="PF01850">
    <property type="entry name" value="PIN"/>
    <property type="match status" value="1"/>
</dbReference>
<evidence type="ECO:0000259" key="1">
    <source>
        <dbReference type="Pfam" id="PF01850"/>
    </source>
</evidence>
<evidence type="ECO:0000313" key="13">
    <source>
        <dbReference type="EMBL" id="KKH91087.1"/>
    </source>
</evidence>
<reference evidence="17 18" key="1">
    <citation type="journal article" date="2015" name="ISME J.">
        <title>Genomic and phenotypic differentiation among Methanosarcina mazei populations from Columbia River sediment.</title>
        <authorList>
            <person name="Youngblut N.D."/>
            <person name="Wirth J.S."/>
            <person name="Henriksen J.R."/>
            <person name="Smith M."/>
            <person name="Simon H."/>
            <person name="Metcalf W.W."/>
            <person name="Whitaker R.J."/>
        </authorList>
    </citation>
    <scope>NUCLEOTIDE SEQUENCE [LARGE SCALE GENOMIC DNA]</scope>
    <source>
        <strain evidence="3 20">1.H.A.1A.3</strain>
        <strain evidence="4 18">1.H.A.1A.6</strain>
        <strain evidence="5 23">1.H.A.2.3</strain>
        <strain evidence="6 26">1.H.A.2.7</strain>
        <strain evidence="7">1.H.A.2.8</strain>
        <strain evidence="9 29">1.H.M.1A.1</strain>
        <strain evidence="8 21">1.H.M.1A.2</strain>
        <strain evidence="10 27">1.H.M.1A.3</strain>
        <strain evidence="11 17">1.H.M.2.2</strain>
        <strain evidence="12 30">1.H.M.2.3</strain>
        <strain evidence="13 25">1.H.M.2.4</strain>
        <strain evidence="14 28">1.H.T.2.1</strain>
        <strain evidence="16 19">1.H.T.2.3</strain>
        <strain evidence="15 24">1.H.T.2.5</strain>
        <strain evidence="2 22">2.F.A.2.3</strain>
    </source>
</reference>
<dbReference type="Proteomes" id="UP000034040">
    <property type="component" value="Unassembled WGS sequence"/>
</dbReference>
<evidence type="ECO:0000313" key="18">
    <source>
        <dbReference type="Proteomes" id="UP000033864"/>
    </source>
</evidence>
<dbReference type="EMBL" id="JJQO01000047">
    <property type="protein sequence ID" value="KKH68875.1"/>
    <property type="molecule type" value="Genomic_DNA"/>
</dbReference>
<evidence type="ECO:0000313" key="5">
    <source>
        <dbReference type="EMBL" id="KKH53122.1"/>
    </source>
</evidence>
<dbReference type="EMBL" id="JJOR01000174">
    <property type="protein sequence ID" value="KKF98478.1"/>
    <property type="molecule type" value="Genomic_DNA"/>
</dbReference>
<dbReference type="EMBL" id="JJQP01000073">
    <property type="protein sequence ID" value="KKH68926.1"/>
    <property type="molecule type" value="Genomic_DNA"/>
</dbReference>
<evidence type="ECO:0000313" key="2">
    <source>
        <dbReference type="EMBL" id="KKF98478.1"/>
    </source>
</evidence>
<dbReference type="EMBL" id="JJRA01000002">
    <property type="protein sequence ID" value="KKI06918.1"/>
    <property type="molecule type" value="Genomic_DNA"/>
</dbReference>
<dbReference type="Proteomes" id="UP000034547">
    <property type="component" value="Unassembled WGS sequence"/>
</dbReference>
<dbReference type="Proteomes" id="UP000034668">
    <property type="component" value="Unassembled WGS sequence"/>
</dbReference>
<dbReference type="Proteomes" id="UP000033864">
    <property type="component" value="Unassembled WGS sequence"/>
</dbReference>